<comment type="caution">
    <text evidence="1">The sequence shown here is derived from an EMBL/GenBank/DDBJ whole genome shotgun (WGS) entry which is preliminary data.</text>
</comment>
<dbReference type="EMBL" id="CM042013">
    <property type="protein sequence ID" value="KAI3737954.1"/>
    <property type="molecule type" value="Genomic_DNA"/>
</dbReference>
<protein>
    <submittedName>
        <fullName evidence="1">Uncharacterized protein</fullName>
    </submittedName>
</protein>
<reference evidence="2" key="1">
    <citation type="journal article" date="2022" name="Mol. Ecol. Resour.">
        <title>The genomes of chicory, endive, great burdock and yacon provide insights into Asteraceae palaeo-polyploidization history and plant inulin production.</title>
        <authorList>
            <person name="Fan W."/>
            <person name="Wang S."/>
            <person name="Wang H."/>
            <person name="Wang A."/>
            <person name="Jiang F."/>
            <person name="Liu H."/>
            <person name="Zhao H."/>
            <person name="Xu D."/>
            <person name="Zhang Y."/>
        </authorList>
    </citation>
    <scope>NUCLEOTIDE SEQUENCE [LARGE SCALE GENOMIC DNA]</scope>
    <source>
        <strain evidence="2">cv. Punajuju</strain>
    </source>
</reference>
<sequence>MAGKGGCGGGAAASGGEAATGGCGLTRPVSFDAGNKVAAKKQHRSYRSVRRLAPGLRRPVHDDISVIVLFIDHNLMERSAQVEEVSVKAFAETTESEFKYIYGGASTSATGPRTSAVGASTSAVGASASADDGASTSGPKSSTSAGGQNTADDGSSSSSE</sequence>
<keyword evidence="2" id="KW-1185">Reference proteome</keyword>
<gene>
    <name evidence="1" type="ORF">L2E82_27972</name>
</gene>
<accession>A0ACB9CUE7</accession>
<evidence type="ECO:0000313" key="2">
    <source>
        <dbReference type="Proteomes" id="UP001055811"/>
    </source>
</evidence>
<evidence type="ECO:0000313" key="1">
    <source>
        <dbReference type="EMBL" id="KAI3737954.1"/>
    </source>
</evidence>
<dbReference type="Proteomes" id="UP001055811">
    <property type="component" value="Linkage Group LG05"/>
</dbReference>
<reference evidence="1 2" key="2">
    <citation type="journal article" date="2022" name="Mol. Ecol. Resour.">
        <title>The genomes of chicory, endive, great burdock and yacon provide insights into Asteraceae paleo-polyploidization history and plant inulin production.</title>
        <authorList>
            <person name="Fan W."/>
            <person name="Wang S."/>
            <person name="Wang H."/>
            <person name="Wang A."/>
            <person name="Jiang F."/>
            <person name="Liu H."/>
            <person name="Zhao H."/>
            <person name="Xu D."/>
            <person name="Zhang Y."/>
        </authorList>
    </citation>
    <scope>NUCLEOTIDE SEQUENCE [LARGE SCALE GENOMIC DNA]</scope>
    <source>
        <strain evidence="2">cv. Punajuju</strain>
        <tissue evidence="1">Leaves</tissue>
    </source>
</reference>
<organism evidence="1 2">
    <name type="scientific">Cichorium intybus</name>
    <name type="common">Chicory</name>
    <dbReference type="NCBI Taxonomy" id="13427"/>
    <lineage>
        <taxon>Eukaryota</taxon>
        <taxon>Viridiplantae</taxon>
        <taxon>Streptophyta</taxon>
        <taxon>Embryophyta</taxon>
        <taxon>Tracheophyta</taxon>
        <taxon>Spermatophyta</taxon>
        <taxon>Magnoliopsida</taxon>
        <taxon>eudicotyledons</taxon>
        <taxon>Gunneridae</taxon>
        <taxon>Pentapetalae</taxon>
        <taxon>asterids</taxon>
        <taxon>campanulids</taxon>
        <taxon>Asterales</taxon>
        <taxon>Asteraceae</taxon>
        <taxon>Cichorioideae</taxon>
        <taxon>Cichorieae</taxon>
        <taxon>Cichoriinae</taxon>
        <taxon>Cichorium</taxon>
    </lineage>
</organism>
<name>A0ACB9CUE7_CICIN</name>
<proteinExistence type="predicted"/>